<sequence length="543" mass="62052">MRGKKMKKLMVLLISFSMVIVLTACNSDKETSEEQTDSNGKTKMTVFMPESDTVDLETNSFTKFAEEEFGINFQFETTSMDGAAAKERRQISLASGDYPDVYFLTEWVDQFKANDLLKYGKQGVLIPLNDLIEEHAPNLQKVLEEHEEFRKITVAPDGNIYGIPQLEECFHCTWPNKMWINTDWLEKLDLSIPETHEEFKNVLTAFNEQDPNGNGKSDEIPLSGSIALPQHSIIPFLMNGFIYDDVDSKLMVQDGKVEFVANKVEWKEGLTYIRSLYEEGLIDPGAFTQNQDAYLQLGNNTEMLLGAATSIHPWEFTNNENQYAYDPLTPLKGPHGQYASYYYPVVQGATFAITNKASEEAQIKAIKLLDYMFTEEGSTRAHFGVEGEDWIKPEEGDVAINEEVEPNLKQLHSDEPTNNAWGASAQYYQTREYRDGWVQAEDIYTDEGFERRLQEATYLYEGKEPDELFPFWAIWYPENVQDELATLETNILDNVEQSSVQFITGELSIEDDWDDYVAGLESLGVGRYVEINQEAYNQYLEAN</sequence>
<dbReference type="Gene3D" id="3.40.190.10">
    <property type="entry name" value="Periplasmic binding protein-like II"/>
    <property type="match status" value="2"/>
</dbReference>
<keyword evidence="3" id="KW-1185">Reference proteome</keyword>
<dbReference type="PROSITE" id="PS51257">
    <property type="entry name" value="PROKAR_LIPOPROTEIN"/>
    <property type="match status" value="1"/>
</dbReference>
<dbReference type="OrthoDB" id="9787283at2"/>
<proteinExistence type="predicted"/>
<name>A0A317L437_9BACI</name>
<dbReference type="PANTHER" id="PTHR43649:SF12">
    <property type="entry name" value="DIACETYLCHITOBIOSE BINDING PROTEIN DASA"/>
    <property type="match status" value="1"/>
</dbReference>
<dbReference type="EMBL" id="QGTD01000001">
    <property type="protein sequence ID" value="PWU70263.1"/>
    <property type="molecule type" value="Genomic_DNA"/>
</dbReference>
<gene>
    <name evidence="2" type="ORF">DLJ74_00005</name>
</gene>
<evidence type="ECO:0000313" key="2">
    <source>
        <dbReference type="EMBL" id="PWU70263.1"/>
    </source>
</evidence>
<protein>
    <submittedName>
        <fullName evidence="2">ABC transporter substrate-binding protein</fullName>
    </submittedName>
</protein>
<accession>A0A317L437</accession>
<dbReference type="SUPFAM" id="SSF53850">
    <property type="entry name" value="Periplasmic binding protein-like II"/>
    <property type="match status" value="1"/>
</dbReference>
<dbReference type="PANTHER" id="PTHR43649">
    <property type="entry name" value="ARABINOSE-BINDING PROTEIN-RELATED"/>
    <property type="match status" value="1"/>
</dbReference>
<feature type="signal peptide" evidence="1">
    <location>
        <begin position="1"/>
        <end position="26"/>
    </location>
</feature>
<reference evidence="2 3" key="1">
    <citation type="submission" date="2018-05" db="EMBL/GenBank/DDBJ databases">
        <title>Genomic analysis of Gracilibacillus dipsosauri DD1 reveals novel features of a salt-tolerant amylase.</title>
        <authorList>
            <person name="Deutch C.E."/>
            <person name="Yang S."/>
        </authorList>
    </citation>
    <scope>NUCLEOTIDE SEQUENCE [LARGE SCALE GENOMIC DNA]</scope>
    <source>
        <strain evidence="2 3">DD1</strain>
    </source>
</reference>
<evidence type="ECO:0000256" key="1">
    <source>
        <dbReference type="SAM" id="SignalP"/>
    </source>
</evidence>
<dbReference type="Proteomes" id="UP000245624">
    <property type="component" value="Unassembled WGS sequence"/>
</dbReference>
<dbReference type="AlphaFoldDB" id="A0A317L437"/>
<evidence type="ECO:0000313" key="3">
    <source>
        <dbReference type="Proteomes" id="UP000245624"/>
    </source>
</evidence>
<keyword evidence="1" id="KW-0732">Signal</keyword>
<organism evidence="2 3">
    <name type="scientific">Gracilibacillus dipsosauri</name>
    <dbReference type="NCBI Taxonomy" id="178340"/>
    <lineage>
        <taxon>Bacteria</taxon>
        <taxon>Bacillati</taxon>
        <taxon>Bacillota</taxon>
        <taxon>Bacilli</taxon>
        <taxon>Bacillales</taxon>
        <taxon>Bacillaceae</taxon>
        <taxon>Gracilibacillus</taxon>
    </lineage>
</organism>
<comment type="caution">
    <text evidence="2">The sequence shown here is derived from an EMBL/GenBank/DDBJ whole genome shotgun (WGS) entry which is preliminary data.</text>
</comment>
<feature type="chain" id="PRO_5038950098" evidence="1">
    <location>
        <begin position="27"/>
        <end position="543"/>
    </location>
</feature>
<dbReference type="InterPro" id="IPR050490">
    <property type="entry name" value="Bact_solute-bd_prot1"/>
</dbReference>